<keyword evidence="2" id="KW-1185">Reference proteome</keyword>
<evidence type="ECO:0000313" key="2">
    <source>
        <dbReference type="Proteomes" id="UP001501047"/>
    </source>
</evidence>
<name>A0ABN1KUZ3_CLOSU</name>
<proteinExistence type="predicted"/>
<accession>A0ABN1KUZ3</accession>
<evidence type="ECO:0000313" key="1">
    <source>
        <dbReference type="EMBL" id="GAA0776620.1"/>
    </source>
</evidence>
<protein>
    <submittedName>
        <fullName evidence="1">Uncharacterized protein</fullName>
    </submittedName>
</protein>
<organism evidence="1 2">
    <name type="scientific">Clostridium subterminale</name>
    <dbReference type="NCBI Taxonomy" id="1550"/>
    <lineage>
        <taxon>Bacteria</taxon>
        <taxon>Bacillati</taxon>
        <taxon>Bacillota</taxon>
        <taxon>Clostridia</taxon>
        <taxon>Eubacteriales</taxon>
        <taxon>Clostridiaceae</taxon>
        <taxon>Clostridium</taxon>
    </lineage>
</organism>
<reference evidence="1 2" key="1">
    <citation type="journal article" date="2019" name="Int. J. Syst. Evol. Microbiol.">
        <title>The Global Catalogue of Microorganisms (GCM) 10K type strain sequencing project: providing services to taxonomists for standard genome sequencing and annotation.</title>
        <authorList>
            <consortium name="The Broad Institute Genomics Platform"/>
            <consortium name="The Broad Institute Genome Sequencing Center for Infectious Disease"/>
            <person name="Wu L."/>
            <person name="Ma J."/>
        </authorList>
    </citation>
    <scope>NUCLEOTIDE SEQUENCE [LARGE SCALE GENOMIC DNA]</scope>
    <source>
        <strain evidence="1 2">JCM 1417</strain>
    </source>
</reference>
<sequence>MDDLKRYSIENNITIYTVEDRHGIVIEDDILTFYGDIGIIKDGVYSKEF</sequence>
<gene>
    <name evidence="1" type="ORF">GCM10008908_30320</name>
</gene>
<dbReference type="RefSeq" id="WP_343827329.1">
    <property type="nucleotide sequence ID" value="NZ_BAAACI010000007.1"/>
</dbReference>
<dbReference type="EMBL" id="BAAACI010000007">
    <property type="protein sequence ID" value="GAA0776620.1"/>
    <property type="molecule type" value="Genomic_DNA"/>
</dbReference>
<comment type="caution">
    <text evidence="1">The sequence shown here is derived from an EMBL/GenBank/DDBJ whole genome shotgun (WGS) entry which is preliminary data.</text>
</comment>
<dbReference type="Proteomes" id="UP001501047">
    <property type="component" value="Unassembled WGS sequence"/>
</dbReference>